<dbReference type="KEGG" id="mmes:MMSR116_23710"/>
<dbReference type="Gene3D" id="3.40.50.300">
    <property type="entry name" value="P-loop containing nucleotide triphosphate hydrolases"/>
    <property type="match status" value="1"/>
</dbReference>
<dbReference type="OrthoDB" id="9804460at2"/>
<dbReference type="SUPFAM" id="SSF52540">
    <property type="entry name" value="P-loop containing nucleoside triphosphate hydrolases"/>
    <property type="match status" value="1"/>
</dbReference>
<dbReference type="EMBL" id="CP043538">
    <property type="protein sequence ID" value="QGY04579.1"/>
    <property type="molecule type" value="Genomic_DNA"/>
</dbReference>
<accession>A0A6B9FRR0</accession>
<dbReference type="PIRSF" id="PIRSF009320">
    <property type="entry name" value="Nuc_binding_HP_1000"/>
    <property type="match status" value="1"/>
</dbReference>
<reference evidence="2 3" key="2">
    <citation type="journal article" date="2013" name="Genome Announc.">
        <title>Draft Genome Sequence of Methylobacterium mesophilicum Strain SR1.6/6, Isolated from Citrus sinensis.</title>
        <authorList>
            <person name="Marinho Almeida D."/>
            <person name="Dini-Andreote F."/>
            <person name="Camargo Neves A.A."/>
            <person name="Juca Ramos R.T."/>
            <person name="Andreote F.D."/>
            <person name="Carneiro A.R."/>
            <person name="Oliveira de Souza Lima A."/>
            <person name="Caracciolo Gomes de Sa P.H."/>
            <person name="Ribeiro Barbosa M.S."/>
            <person name="Araujo W.L."/>
            <person name="Silva A."/>
        </authorList>
    </citation>
    <scope>NUCLEOTIDE SEQUENCE [LARGE SCALE GENOMIC DNA]</scope>
    <source>
        <strain evidence="2 3">SR1.6/6</strain>
    </source>
</reference>
<dbReference type="PANTHER" id="PTHR13696">
    <property type="entry name" value="P-LOOP CONTAINING NUCLEOSIDE TRIPHOSPHATE HYDROLASE"/>
    <property type="match status" value="1"/>
</dbReference>
<feature type="domain" description="CobQ/CobB/MinD/ParA nucleotide binding" evidence="1">
    <location>
        <begin position="4"/>
        <end position="68"/>
    </location>
</feature>
<proteinExistence type="predicted"/>
<evidence type="ECO:0000259" key="1">
    <source>
        <dbReference type="Pfam" id="PF01656"/>
    </source>
</evidence>
<dbReference type="CDD" id="cd02042">
    <property type="entry name" value="ParAB_family"/>
    <property type="match status" value="1"/>
</dbReference>
<reference evidence="2 3" key="1">
    <citation type="journal article" date="2012" name="Genet. Mol. Biol.">
        <title>Analysis of 16S rRNA and mxaF genes revealing insights into Methylobacterium niche-specific plant association.</title>
        <authorList>
            <person name="Dourado M.N."/>
            <person name="Andreote F.D."/>
            <person name="Dini-Andreote F."/>
            <person name="Conti R."/>
            <person name="Araujo J.M."/>
            <person name="Araujo W.L."/>
        </authorList>
    </citation>
    <scope>NUCLEOTIDE SEQUENCE [LARGE SCALE GENOMIC DNA]</scope>
    <source>
        <strain evidence="2 3">SR1.6/6</strain>
    </source>
</reference>
<evidence type="ECO:0000313" key="3">
    <source>
        <dbReference type="Proteomes" id="UP000012488"/>
    </source>
</evidence>
<dbReference type="PANTHER" id="PTHR13696:SF96">
    <property type="entry name" value="COBQ_COBB_MIND_PARA NUCLEOTIDE BINDING DOMAIN-CONTAINING PROTEIN"/>
    <property type="match status" value="1"/>
</dbReference>
<dbReference type="InterPro" id="IPR050678">
    <property type="entry name" value="DNA_Partitioning_ATPase"/>
</dbReference>
<dbReference type="RefSeq" id="WP_010686071.1">
    <property type="nucleotide sequence ID" value="NZ_CP043538.1"/>
</dbReference>
<sequence>MDVLAIATQKGGTGKTTVSVNLAVAAAEGGRRVAALDLDPQGSLAGWATRREADDPAVDHLGLERIGQLPEILAALERQGYDLVVLDSAGALNPAAYFALRAASLVLIPARPTLLDLLATEPTLRALAGIGLADRVALLLSQCPTQGQARAATYAERLRRWGYLAEPPLTQRVDYQDALLGGQGVTEYAPDGKAAGEIRALWAWTEQRLKESCP</sequence>
<dbReference type="AlphaFoldDB" id="A0A6B9FRR0"/>
<dbReference type="Proteomes" id="UP000012488">
    <property type="component" value="Chromosome"/>
</dbReference>
<dbReference type="InterPro" id="IPR002586">
    <property type="entry name" value="CobQ/CobB/MinD/ParA_Nub-bd_dom"/>
</dbReference>
<gene>
    <name evidence="2" type="ORF">MMSR116_23710</name>
</gene>
<protein>
    <submittedName>
        <fullName evidence="2">ParA family protein</fullName>
    </submittedName>
</protein>
<dbReference type="Pfam" id="PF01656">
    <property type="entry name" value="CbiA"/>
    <property type="match status" value="1"/>
</dbReference>
<organism evidence="2 3">
    <name type="scientific">Methylobacterium mesophilicum SR1.6/6</name>
    <dbReference type="NCBI Taxonomy" id="908290"/>
    <lineage>
        <taxon>Bacteria</taxon>
        <taxon>Pseudomonadati</taxon>
        <taxon>Pseudomonadota</taxon>
        <taxon>Alphaproteobacteria</taxon>
        <taxon>Hyphomicrobiales</taxon>
        <taxon>Methylobacteriaceae</taxon>
        <taxon>Methylobacterium</taxon>
    </lineage>
</organism>
<name>A0A6B9FRR0_9HYPH</name>
<evidence type="ECO:0000313" key="2">
    <source>
        <dbReference type="EMBL" id="QGY04579.1"/>
    </source>
</evidence>
<dbReference type="InterPro" id="IPR027417">
    <property type="entry name" value="P-loop_NTPase"/>
</dbReference>